<comment type="caution">
    <text evidence="2">The sequence shown here is derived from an EMBL/GenBank/DDBJ whole genome shotgun (WGS) entry which is preliminary data.</text>
</comment>
<sequence>MDLPDNLPFSVISFGNDQLIAFLPDGAEGLAKVADFAAQYPDVFRKFFPSVDINHILAGGYTLIDEADGEESATSDSDADSASPPSSPPGDDDSADDQPATLSHSAPWSPKLLEDFRAAKAVQKGRILLFGEFLGHGKCSLAKSYREAYLQRLARDRHRIFTCDQRRPIPANLHKLTGAAYRAFLTAQGLPFYIPFTRIGTDFTPRQTSAFSTRLSGVHNVKGGTFLWELGRDPTEEDLMYSTAGTTVAPEIGKIYTFEELYPDPDDMTEVAPLSFDSSPSRNSVWGSSSTMASPGPSSQDSSLSFTK</sequence>
<accession>A0A550BUV4</accession>
<feature type="region of interest" description="Disordered" evidence="1">
    <location>
        <begin position="68"/>
        <end position="107"/>
    </location>
</feature>
<gene>
    <name evidence="2" type="ORF">BD626DRAFT_575797</name>
</gene>
<organism evidence="2 3">
    <name type="scientific">Schizophyllum amplum</name>
    <dbReference type="NCBI Taxonomy" id="97359"/>
    <lineage>
        <taxon>Eukaryota</taxon>
        <taxon>Fungi</taxon>
        <taxon>Dikarya</taxon>
        <taxon>Basidiomycota</taxon>
        <taxon>Agaricomycotina</taxon>
        <taxon>Agaricomycetes</taxon>
        <taxon>Agaricomycetidae</taxon>
        <taxon>Agaricales</taxon>
        <taxon>Schizophyllaceae</taxon>
        <taxon>Schizophyllum</taxon>
    </lineage>
</organism>
<keyword evidence="3" id="KW-1185">Reference proteome</keyword>
<protein>
    <submittedName>
        <fullName evidence="2">Uncharacterized protein</fullName>
    </submittedName>
</protein>
<dbReference type="Proteomes" id="UP000320762">
    <property type="component" value="Unassembled WGS sequence"/>
</dbReference>
<feature type="compositionally biased region" description="Low complexity" evidence="1">
    <location>
        <begin position="287"/>
        <end position="308"/>
    </location>
</feature>
<reference evidence="2 3" key="1">
    <citation type="journal article" date="2019" name="New Phytol.">
        <title>Comparative genomics reveals unique wood-decay strategies and fruiting body development in the Schizophyllaceae.</title>
        <authorList>
            <person name="Almasi E."/>
            <person name="Sahu N."/>
            <person name="Krizsan K."/>
            <person name="Balint B."/>
            <person name="Kovacs G.M."/>
            <person name="Kiss B."/>
            <person name="Cseklye J."/>
            <person name="Drula E."/>
            <person name="Henrissat B."/>
            <person name="Nagy I."/>
            <person name="Chovatia M."/>
            <person name="Adam C."/>
            <person name="LaButti K."/>
            <person name="Lipzen A."/>
            <person name="Riley R."/>
            <person name="Grigoriev I.V."/>
            <person name="Nagy L.G."/>
        </authorList>
    </citation>
    <scope>NUCLEOTIDE SEQUENCE [LARGE SCALE GENOMIC DNA]</scope>
    <source>
        <strain evidence="2 3">NL-1724</strain>
    </source>
</reference>
<evidence type="ECO:0000256" key="1">
    <source>
        <dbReference type="SAM" id="MobiDB-lite"/>
    </source>
</evidence>
<name>A0A550BUV4_9AGAR</name>
<dbReference type="AlphaFoldDB" id="A0A550BUV4"/>
<feature type="compositionally biased region" description="Polar residues" evidence="1">
    <location>
        <begin position="276"/>
        <end position="286"/>
    </location>
</feature>
<evidence type="ECO:0000313" key="3">
    <source>
        <dbReference type="Proteomes" id="UP000320762"/>
    </source>
</evidence>
<proteinExistence type="predicted"/>
<feature type="region of interest" description="Disordered" evidence="1">
    <location>
        <begin position="269"/>
        <end position="308"/>
    </location>
</feature>
<dbReference type="EMBL" id="VDMD01000072">
    <property type="protein sequence ID" value="TRM56335.1"/>
    <property type="molecule type" value="Genomic_DNA"/>
</dbReference>
<dbReference type="OrthoDB" id="3060677at2759"/>
<feature type="compositionally biased region" description="Acidic residues" evidence="1">
    <location>
        <begin position="68"/>
        <end position="79"/>
    </location>
</feature>
<evidence type="ECO:0000313" key="2">
    <source>
        <dbReference type="EMBL" id="TRM56335.1"/>
    </source>
</evidence>